<evidence type="ECO:0000256" key="5">
    <source>
        <dbReference type="ARBA" id="ARBA00022525"/>
    </source>
</evidence>
<evidence type="ECO:0000256" key="8">
    <source>
        <dbReference type="ARBA" id="ARBA00022729"/>
    </source>
</evidence>
<keyword evidence="19" id="KW-1185">Reference proteome</keyword>
<keyword evidence="14" id="KW-0325">Glycoprotein</keyword>
<comment type="catalytic activity">
    <reaction evidence="1">
        <text>Release of an N-terminal tripeptide from a polypeptide.</text>
        <dbReference type="EC" id="3.4.14.10"/>
    </reaction>
</comment>
<dbReference type="GO" id="GO:0008240">
    <property type="term" value="F:tripeptidyl-peptidase activity"/>
    <property type="evidence" value="ECO:0007669"/>
    <property type="project" value="UniProtKB-EC"/>
</dbReference>
<dbReference type="GO" id="GO:0046872">
    <property type="term" value="F:metal ion binding"/>
    <property type="evidence" value="ECO:0007669"/>
    <property type="project" value="UniProtKB-UniRule"/>
</dbReference>
<dbReference type="PROSITE" id="PS51695">
    <property type="entry name" value="SEDOLISIN"/>
    <property type="match status" value="1"/>
</dbReference>
<feature type="domain" description="Peptidase S53" evidence="17">
    <location>
        <begin position="206"/>
        <end position="595"/>
    </location>
</feature>
<feature type="active site" description="Charge relay system" evidence="15">
    <location>
        <position position="288"/>
    </location>
</feature>
<dbReference type="InterPro" id="IPR000209">
    <property type="entry name" value="Peptidase_S8/S53_dom"/>
</dbReference>
<keyword evidence="5" id="KW-0964">Secreted</keyword>
<evidence type="ECO:0000256" key="2">
    <source>
        <dbReference type="ARBA" id="ARBA00002451"/>
    </source>
</evidence>
<dbReference type="AlphaFoldDB" id="A0A8K0IZY6"/>
<gene>
    <name evidence="18" type="ORF">E4U42_000585</name>
</gene>
<dbReference type="InterPro" id="IPR015366">
    <property type="entry name" value="S53_propep"/>
</dbReference>
<evidence type="ECO:0000256" key="13">
    <source>
        <dbReference type="ARBA" id="ARBA00023145"/>
    </source>
</evidence>
<dbReference type="CDD" id="cd04056">
    <property type="entry name" value="Peptidases_S53"/>
    <property type="match status" value="1"/>
</dbReference>
<evidence type="ECO:0000256" key="1">
    <source>
        <dbReference type="ARBA" id="ARBA00001910"/>
    </source>
</evidence>
<dbReference type="Pfam" id="PF00082">
    <property type="entry name" value="Peptidase_S8"/>
    <property type="match status" value="1"/>
</dbReference>
<dbReference type="InterPro" id="IPR050819">
    <property type="entry name" value="Tripeptidyl-peptidase_I"/>
</dbReference>
<protein>
    <recommendedName>
        <fullName evidence="4">tripeptidyl-peptidase II</fullName>
        <ecNumber evidence="4">3.4.14.10</ecNumber>
    </recommendedName>
</protein>
<evidence type="ECO:0000313" key="19">
    <source>
        <dbReference type="Proteomes" id="UP000811619"/>
    </source>
</evidence>
<keyword evidence="8" id="KW-0732">Signal</keyword>
<feature type="binding site" evidence="15">
    <location>
        <position position="575"/>
    </location>
    <ligand>
        <name>Ca(2+)</name>
        <dbReference type="ChEBI" id="CHEBI:29108"/>
    </ligand>
</feature>
<comment type="subcellular location">
    <subcellularLocation>
        <location evidence="3">Secreted</location>
        <location evidence="3">Extracellular space</location>
    </subcellularLocation>
</comment>
<keyword evidence="10 15" id="KW-0720">Serine protease</keyword>
<feature type="binding site" evidence="15">
    <location>
        <position position="548"/>
    </location>
    <ligand>
        <name>Ca(2+)</name>
        <dbReference type="ChEBI" id="CHEBI:29108"/>
    </ligand>
</feature>
<dbReference type="EC" id="3.4.14.10" evidence="4"/>
<dbReference type="Gene3D" id="3.40.50.200">
    <property type="entry name" value="Peptidase S8/S53 domain"/>
    <property type="match status" value="1"/>
</dbReference>
<evidence type="ECO:0000256" key="11">
    <source>
        <dbReference type="ARBA" id="ARBA00022837"/>
    </source>
</evidence>
<dbReference type="GO" id="GO:0004252">
    <property type="term" value="F:serine-type endopeptidase activity"/>
    <property type="evidence" value="ECO:0007669"/>
    <property type="project" value="UniProtKB-UniRule"/>
</dbReference>
<proteinExistence type="predicted"/>
<keyword evidence="6 15" id="KW-0645">Protease</keyword>
<evidence type="ECO:0000256" key="15">
    <source>
        <dbReference type="PROSITE-ProRule" id="PRU01032"/>
    </source>
</evidence>
<keyword evidence="11 15" id="KW-0106">Calcium</keyword>
<dbReference type="InterPro" id="IPR030400">
    <property type="entry name" value="Sedolisin_dom"/>
</dbReference>
<dbReference type="SMART" id="SM00944">
    <property type="entry name" value="Pro-kuma_activ"/>
    <property type="match status" value="1"/>
</dbReference>
<dbReference type="CDD" id="cd11377">
    <property type="entry name" value="Pro-peptidase_S53"/>
    <property type="match status" value="1"/>
</dbReference>
<feature type="binding site" evidence="15">
    <location>
        <position position="573"/>
    </location>
    <ligand>
        <name>Ca(2+)</name>
        <dbReference type="ChEBI" id="CHEBI:29108"/>
    </ligand>
</feature>
<keyword evidence="7 15" id="KW-0479">Metal-binding</keyword>
<dbReference type="PANTHER" id="PTHR14218:SF15">
    <property type="entry name" value="TRIPEPTIDYL-PEPTIDASE 1"/>
    <property type="match status" value="1"/>
</dbReference>
<evidence type="ECO:0000256" key="9">
    <source>
        <dbReference type="ARBA" id="ARBA00022801"/>
    </source>
</evidence>
<evidence type="ECO:0000313" key="18">
    <source>
        <dbReference type="EMBL" id="KAG5914245.1"/>
    </source>
</evidence>
<evidence type="ECO:0000256" key="6">
    <source>
        <dbReference type="ARBA" id="ARBA00022670"/>
    </source>
</evidence>
<dbReference type="Proteomes" id="UP000811619">
    <property type="component" value="Unassembled WGS sequence"/>
</dbReference>
<keyword evidence="12" id="KW-0843">Virulence</keyword>
<dbReference type="EMBL" id="SRPY01001149">
    <property type="protein sequence ID" value="KAG5914245.1"/>
    <property type="molecule type" value="Genomic_DNA"/>
</dbReference>
<feature type="active site" description="Charge relay system" evidence="15">
    <location>
        <position position="505"/>
    </location>
</feature>
<feature type="binding site" evidence="15">
    <location>
        <position position="549"/>
    </location>
    <ligand>
        <name>Ca(2+)</name>
        <dbReference type="ChEBI" id="CHEBI:29108"/>
    </ligand>
</feature>
<dbReference type="FunFam" id="3.40.50.200:FF:000015">
    <property type="entry name" value="Tripeptidyl peptidase A"/>
    <property type="match status" value="1"/>
</dbReference>
<comment type="caution">
    <text evidence="18">The sequence shown here is derived from an EMBL/GenBank/DDBJ whole genome shotgun (WGS) entry which is preliminary data.</text>
</comment>
<sequence>MLISFFMTAWAFSGVAVAVSYLYTVEKVKVLPEGWKLLDEDPDPSTPIRISLALNQPLIWRLNSVILWNALLNEGESQYFREPDNYNMRLTFKWLESHNITTAKRDQDWIHVTTTVGEVNKLLYTRLRRYSYRGGKPLIRTTEYAVPPERSGSIDFVHPIANFMTPGHEVMAVPQYPPPTQQLQQQQGQQGRQSSHKRQQVACSPTTTPGCIHELYGIDYTTRDGRSSVQLAIAGFLEQWANYDDMRQNFADSRPDLAQAGYNFTVEPINGGENKQDAGTAGTEANLDIQYAMAVGFPVNVTYYSTRGRGEKLDDNGKPLPFESNDNEPYLEFFQHFAKKLDNELPHVISLSYADDEFTVPEAYAIRVCNEIGLLSLRGVSVLAASGDGGAMGSRNASCRSHDGRNRDMTISTFPASCPWVTSVGAVKNGQEPPEAAEFSAGGFSKIFQRPDWQRRAVNGYVKHLNGHLHGYYHRHMRATPDISVVGTLFHTIVNGQPVLVQGTSASTPVLAAMIALVNDVRLRRGKKPLGCINKRLYAFTFRHVLQDITTGQSLSCTFSDGREPGGWPATPGWDAVTGLGVPHNFKRFMEALMTDVNN</sequence>
<keyword evidence="13" id="KW-0865">Zymogen</keyword>
<evidence type="ECO:0000256" key="14">
    <source>
        <dbReference type="ARBA" id="ARBA00023180"/>
    </source>
</evidence>
<accession>A0A8K0IZY6</accession>
<evidence type="ECO:0000256" key="7">
    <source>
        <dbReference type="ARBA" id="ARBA00022723"/>
    </source>
</evidence>
<dbReference type="GO" id="GO:0006508">
    <property type="term" value="P:proteolysis"/>
    <property type="evidence" value="ECO:0007669"/>
    <property type="project" value="UniProtKB-KW"/>
</dbReference>
<dbReference type="InterPro" id="IPR036852">
    <property type="entry name" value="Peptidase_S8/S53_dom_sf"/>
</dbReference>
<dbReference type="SUPFAM" id="SSF52743">
    <property type="entry name" value="Subtilisin-like"/>
    <property type="match status" value="1"/>
</dbReference>
<evidence type="ECO:0000256" key="16">
    <source>
        <dbReference type="SAM" id="MobiDB-lite"/>
    </source>
</evidence>
<feature type="compositionally biased region" description="Low complexity" evidence="16">
    <location>
        <begin position="181"/>
        <end position="193"/>
    </location>
</feature>
<dbReference type="GO" id="GO:0005576">
    <property type="term" value="C:extracellular region"/>
    <property type="evidence" value="ECO:0007669"/>
    <property type="project" value="UniProtKB-SubCell"/>
</dbReference>
<evidence type="ECO:0000259" key="17">
    <source>
        <dbReference type="PROSITE" id="PS51695"/>
    </source>
</evidence>
<comment type="cofactor">
    <cofactor evidence="15">
        <name>Ca(2+)</name>
        <dbReference type="ChEBI" id="CHEBI:29108"/>
    </cofactor>
    <text evidence="15">Binds 1 Ca(2+) ion per subunit.</text>
</comment>
<evidence type="ECO:0000256" key="4">
    <source>
        <dbReference type="ARBA" id="ARBA00012462"/>
    </source>
</evidence>
<name>A0A8K0IZY6_9HYPO</name>
<reference evidence="18" key="1">
    <citation type="journal article" date="2020" name="bioRxiv">
        <title>Whole genome comparisons of ergot fungi reveals the divergence and evolution of species within the genus Claviceps are the result of varying mechanisms driving genome evolution and host range expansion.</title>
        <authorList>
            <person name="Wyka S.A."/>
            <person name="Mondo S.J."/>
            <person name="Liu M."/>
            <person name="Dettman J."/>
            <person name="Nalam V."/>
            <person name="Broders K.D."/>
        </authorList>
    </citation>
    <scope>NUCLEOTIDE SEQUENCE</scope>
    <source>
        <strain evidence="18">CCC 489</strain>
    </source>
</reference>
<organism evidence="18 19">
    <name type="scientific">Claviceps africana</name>
    <dbReference type="NCBI Taxonomy" id="83212"/>
    <lineage>
        <taxon>Eukaryota</taxon>
        <taxon>Fungi</taxon>
        <taxon>Dikarya</taxon>
        <taxon>Ascomycota</taxon>
        <taxon>Pezizomycotina</taxon>
        <taxon>Sordariomycetes</taxon>
        <taxon>Hypocreomycetidae</taxon>
        <taxon>Hypocreales</taxon>
        <taxon>Clavicipitaceae</taxon>
        <taxon>Claviceps</taxon>
    </lineage>
</organism>
<feature type="active site" description="Charge relay system" evidence="15">
    <location>
        <position position="284"/>
    </location>
</feature>
<feature type="region of interest" description="Disordered" evidence="16">
    <location>
        <begin position="175"/>
        <end position="205"/>
    </location>
</feature>
<evidence type="ECO:0000256" key="10">
    <source>
        <dbReference type="ARBA" id="ARBA00022825"/>
    </source>
</evidence>
<comment type="function">
    <text evidence="2">Secreted tripeptidyl-peptidase which degrades proteins at acidic pHs and is involved in virulence.</text>
</comment>
<evidence type="ECO:0000256" key="12">
    <source>
        <dbReference type="ARBA" id="ARBA00023026"/>
    </source>
</evidence>
<dbReference type="PANTHER" id="PTHR14218">
    <property type="entry name" value="PROTEASE S8 TRIPEPTIDYL PEPTIDASE I CLN2"/>
    <property type="match status" value="1"/>
</dbReference>
<dbReference type="OrthoDB" id="409122at2759"/>
<keyword evidence="9 15" id="KW-0378">Hydrolase</keyword>
<dbReference type="SUPFAM" id="SSF54897">
    <property type="entry name" value="Protease propeptides/inhibitors"/>
    <property type="match status" value="1"/>
</dbReference>
<dbReference type="Pfam" id="PF09286">
    <property type="entry name" value="Pro-kuma_activ"/>
    <property type="match status" value="1"/>
</dbReference>
<evidence type="ECO:0000256" key="3">
    <source>
        <dbReference type="ARBA" id="ARBA00004239"/>
    </source>
</evidence>